<reference evidence="2 3" key="1">
    <citation type="submission" date="2021-12" db="EMBL/GenBank/DDBJ databases">
        <title>Discovery of the Pendulisporaceae a myxobacterial family with distinct sporulation behavior and unique specialized metabolism.</title>
        <authorList>
            <person name="Garcia R."/>
            <person name="Popoff A."/>
            <person name="Bader C.D."/>
            <person name="Loehr J."/>
            <person name="Walesch S."/>
            <person name="Walt C."/>
            <person name="Boldt J."/>
            <person name="Bunk B."/>
            <person name="Haeckl F.J.F.P.J."/>
            <person name="Gunesch A.P."/>
            <person name="Birkelbach J."/>
            <person name="Nuebel U."/>
            <person name="Pietschmann T."/>
            <person name="Bach T."/>
            <person name="Mueller R."/>
        </authorList>
    </citation>
    <scope>NUCLEOTIDE SEQUENCE [LARGE SCALE GENOMIC DNA]</scope>
    <source>
        <strain evidence="2 3">MSr12523</strain>
    </source>
</reference>
<dbReference type="Proteomes" id="UP001379533">
    <property type="component" value="Chromosome"/>
</dbReference>
<dbReference type="InterPro" id="IPR050266">
    <property type="entry name" value="AB_hydrolase_sf"/>
</dbReference>
<keyword evidence="3" id="KW-1185">Reference proteome</keyword>
<evidence type="ECO:0000259" key="1">
    <source>
        <dbReference type="Pfam" id="PF00561"/>
    </source>
</evidence>
<keyword evidence="2" id="KW-0378">Hydrolase</keyword>
<evidence type="ECO:0000313" key="3">
    <source>
        <dbReference type="Proteomes" id="UP001379533"/>
    </source>
</evidence>
<proteinExistence type="predicted"/>
<evidence type="ECO:0000313" key="2">
    <source>
        <dbReference type="EMBL" id="WXA96483.1"/>
    </source>
</evidence>
<dbReference type="RefSeq" id="WP_394847098.1">
    <property type="nucleotide sequence ID" value="NZ_CP089982.1"/>
</dbReference>
<dbReference type="EMBL" id="CP089982">
    <property type="protein sequence ID" value="WXA96483.1"/>
    <property type="molecule type" value="Genomic_DNA"/>
</dbReference>
<protein>
    <submittedName>
        <fullName evidence="2">Alpha/beta hydrolase</fullName>
    </submittedName>
</protein>
<gene>
    <name evidence="2" type="ORF">LZC95_06470</name>
</gene>
<dbReference type="Pfam" id="PF00561">
    <property type="entry name" value="Abhydrolase_1"/>
    <property type="match status" value="1"/>
</dbReference>
<dbReference type="GO" id="GO:0016787">
    <property type="term" value="F:hydrolase activity"/>
    <property type="evidence" value="ECO:0007669"/>
    <property type="project" value="UniProtKB-KW"/>
</dbReference>
<feature type="domain" description="AB hydrolase-1" evidence="1">
    <location>
        <begin position="21"/>
        <end position="247"/>
    </location>
</feature>
<dbReference type="Gene3D" id="3.40.50.1820">
    <property type="entry name" value="alpha/beta hydrolase"/>
    <property type="match status" value="1"/>
</dbReference>
<dbReference type="SUPFAM" id="SSF53474">
    <property type="entry name" value="alpha/beta-Hydrolases"/>
    <property type="match status" value="1"/>
</dbReference>
<dbReference type="InterPro" id="IPR029058">
    <property type="entry name" value="AB_hydrolase_fold"/>
</dbReference>
<organism evidence="2 3">
    <name type="scientific">Pendulispora brunnea</name>
    <dbReference type="NCBI Taxonomy" id="2905690"/>
    <lineage>
        <taxon>Bacteria</taxon>
        <taxon>Pseudomonadati</taxon>
        <taxon>Myxococcota</taxon>
        <taxon>Myxococcia</taxon>
        <taxon>Myxococcales</taxon>
        <taxon>Sorangiineae</taxon>
        <taxon>Pendulisporaceae</taxon>
        <taxon>Pendulispora</taxon>
    </lineage>
</organism>
<dbReference type="InterPro" id="IPR000073">
    <property type="entry name" value="AB_hydrolase_1"/>
</dbReference>
<dbReference type="PANTHER" id="PTHR43798">
    <property type="entry name" value="MONOACYLGLYCEROL LIPASE"/>
    <property type="match status" value="1"/>
</dbReference>
<dbReference type="PANTHER" id="PTHR43798:SF33">
    <property type="entry name" value="HYDROLASE, PUTATIVE (AFU_ORTHOLOGUE AFUA_2G14860)-RELATED"/>
    <property type="match status" value="1"/>
</dbReference>
<dbReference type="PRINTS" id="PR00111">
    <property type="entry name" value="ABHYDROLASE"/>
</dbReference>
<accession>A0ABZ2KCW4</accession>
<sequence>MATTISASGTSVHYIATGSGNPLVLVHGAGGNSEANWGHLRARFDDRRQVITPNYAGSGETTDPGGDIDLNLAVEQVAASILAADAGPVELVGFSLGSLVAASLAAKHPELVKKLVLIAGWVTHADPRQELVVGLWRKLADADLDIYRKFLTLYLFSPRHLGAQDRQALAQSLEGIEVTANIIRQIELVGRATVEAFLPSIQTPTLVVGLTQDQLVPVENARAMHRAIRGSIYREIDSGHLVVWERPEELVAEILNFLDKTPHS</sequence>
<name>A0ABZ2KCW4_9BACT</name>